<dbReference type="RefSeq" id="WP_062039727.1">
    <property type="nucleotide sequence ID" value="NZ_DF968182.1"/>
</dbReference>
<gene>
    <name evidence="2" type="ORF">TBC1_111184</name>
</gene>
<dbReference type="AlphaFoldDB" id="A0A0S7BXX6"/>
<organism evidence="2">
    <name type="scientific">Lentimicrobium saccharophilum</name>
    <dbReference type="NCBI Taxonomy" id="1678841"/>
    <lineage>
        <taxon>Bacteria</taxon>
        <taxon>Pseudomonadati</taxon>
        <taxon>Bacteroidota</taxon>
        <taxon>Bacteroidia</taxon>
        <taxon>Bacteroidales</taxon>
        <taxon>Lentimicrobiaceae</taxon>
        <taxon>Lentimicrobium</taxon>
    </lineage>
</organism>
<dbReference type="SMART" id="SM00849">
    <property type="entry name" value="Lactamase_B"/>
    <property type="match status" value="1"/>
</dbReference>
<feature type="domain" description="Metallo-beta-lactamase" evidence="1">
    <location>
        <begin position="19"/>
        <end position="214"/>
    </location>
</feature>
<dbReference type="Pfam" id="PF00753">
    <property type="entry name" value="Lactamase_B"/>
    <property type="match status" value="1"/>
</dbReference>
<dbReference type="Proteomes" id="UP000053091">
    <property type="component" value="Unassembled WGS sequence"/>
</dbReference>
<name>A0A0S7BXX6_9BACT</name>
<proteinExistence type="predicted"/>
<dbReference type="InterPro" id="IPR001279">
    <property type="entry name" value="Metallo-B-lactamas"/>
</dbReference>
<dbReference type="InterPro" id="IPR036866">
    <property type="entry name" value="RibonucZ/Hydroxyglut_hydro"/>
</dbReference>
<dbReference type="SUPFAM" id="SSF56281">
    <property type="entry name" value="Metallo-hydrolase/oxidoreductase"/>
    <property type="match status" value="1"/>
</dbReference>
<keyword evidence="3" id="KW-1185">Reference proteome</keyword>
<dbReference type="OrthoDB" id="9802248at2"/>
<dbReference type="EMBL" id="DF968182">
    <property type="protein sequence ID" value="GAP43042.1"/>
    <property type="molecule type" value="Genomic_DNA"/>
</dbReference>
<sequence>MKKVTSSQGTKIFSIASGRSNVFLVLSGNNKILVDTGPAFMQKIIFRRLRKLSIRTIDYLVLTHTHFDHAANARAIKDFFNTRVIVHASEEEYLRSGDSPVPAGTNLFTGWLTGTFGKMANQMVKYQGCEADITIDHQLNLSEDLKNIQIIHTPGHSAGSVCVIIDNEIALAGDTLFGTYPGSCFPPFADDRKLLFKSWELLLKTGCSIFFPSHGSVRTREQVSRELNKRKRSLSA</sequence>
<protein>
    <submittedName>
        <fullName evidence="2">Glyoxylase</fullName>
    </submittedName>
</protein>
<reference evidence="2" key="1">
    <citation type="journal article" date="2015" name="Genome Announc.">
        <title>Draft Genome Sequence of Bacteroidales Strain TBC1, a Novel Isolate from a Methanogenic Wastewater Treatment System.</title>
        <authorList>
            <person name="Tourlousse D.M."/>
            <person name="Matsuura N."/>
            <person name="Sun L."/>
            <person name="Toyonaga M."/>
            <person name="Kuroda K."/>
            <person name="Ohashi A."/>
            <person name="Cruz R."/>
            <person name="Yamaguchi T."/>
            <person name="Sekiguchi Y."/>
        </authorList>
    </citation>
    <scope>NUCLEOTIDE SEQUENCE [LARGE SCALE GENOMIC DNA]</scope>
    <source>
        <strain evidence="2">TBC1</strain>
    </source>
</reference>
<evidence type="ECO:0000313" key="2">
    <source>
        <dbReference type="EMBL" id="GAP43042.1"/>
    </source>
</evidence>
<accession>A0A0S7BXX6</accession>
<dbReference type="Gene3D" id="3.60.15.10">
    <property type="entry name" value="Ribonuclease Z/Hydroxyacylglutathione hydrolase-like"/>
    <property type="match status" value="1"/>
</dbReference>
<dbReference type="STRING" id="1678841.TBC1_111184"/>
<dbReference type="PANTHER" id="PTHR42951">
    <property type="entry name" value="METALLO-BETA-LACTAMASE DOMAIN-CONTAINING"/>
    <property type="match status" value="1"/>
</dbReference>
<dbReference type="InterPro" id="IPR050855">
    <property type="entry name" value="NDM-1-like"/>
</dbReference>
<evidence type="ECO:0000313" key="3">
    <source>
        <dbReference type="Proteomes" id="UP000053091"/>
    </source>
</evidence>
<evidence type="ECO:0000259" key="1">
    <source>
        <dbReference type="SMART" id="SM00849"/>
    </source>
</evidence>
<dbReference type="PANTHER" id="PTHR42951:SF17">
    <property type="entry name" value="METALLO-BETA-LACTAMASE DOMAIN-CONTAINING PROTEIN"/>
    <property type="match status" value="1"/>
</dbReference>